<evidence type="ECO:0000313" key="2">
    <source>
        <dbReference type="EMBL" id="GIX98320.1"/>
    </source>
</evidence>
<reference evidence="2 3" key="1">
    <citation type="submission" date="2021-06" db="EMBL/GenBank/DDBJ databases">
        <title>Caerostris extrusa draft genome.</title>
        <authorList>
            <person name="Kono N."/>
            <person name="Arakawa K."/>
        </authorList>
    </citation>
    <scope>NUCLEOTIDE SEQUENCE [LARGE SCALE GENOMIC DNA]</scope>
</reference>
<comment type="caution">
    <text evidence="2">The sequence shown here is derived from an EMBL/GenBank/DDBJ whole genome shotgun (WGS) entry which is preliminary data.</text>
</comment>
<keyword evidence="1" id="KW-0472">Membrane</keyword>
<accession>A0AAV4PMY3</accession>
<feature type="transmembrane region" description="Helical" evidence="1">
    <location>
        <begin position="120"/>
        <end position="142"/>
    </location>
</feature>
<proteinExistence type="predicted"/>
<evidence type="ECO:0000256" key="1">
    <source>
        <dbReference type="SAM" id="Phobius"/>
    </source>
</evidence>
<keyword evidence="1" id="KW-1133">Transmembrane helix</keyword>
<evidence type="ECO:0000313" key="3">
    <source>
        <dbReference type="Proteomes" id="UP001054945"/>
    </source>
</evidence>
<gene>
    <name evidence="2" type="primary">VAChT</name>
    <name evidence="2" type="ORF">CEXT_420461</name>
</gene>
<dbReference type="AlphaFoldDB" id="A0AAV4PMY3"/>
<dbReference type="EMBL" id="BPLR01004889">
    <property type="protein sequence ID" value="GIX98320.1"/>
    <property type="molecule type" value="Genomic_DNA"/>
</dbReference>
<dbReference type="Proteomes" id="UP001054945">
    <property type="component" value="Unassembled WGS sequence"/>
</dbReference>
<sequence>MANGSDMVTRLYSSRFWCLYRKAYVKYPNINGLLAATGLALEGISIIVPFSTNLGLMIPLSGICFGIAQVDTSLLQCLDILLIHVTLCMAPFLRHCRYILFPCLCDWAYCWRYIQWNSMGIHRLNMIIAVTNLAYVPVILMLRHAPYDYDTFENEQIVLDEVPSAQYKTFTMDNGNAVSLHTTAGIE</sequence>
<feature type="transmembrane region" description="Helical" evidence="1">
    <location>
        <begin position="30"/>
        <end position="50"/>
    </location>
</feature>
<feature type="transmembrane region" description="Helical" evidence="1">
    <location>
        <begin position="56"/>
        <end position="83"/>
    </location>
</feature>
<organism evidence="2 3">
    <name type="scientific">Caerostris extrusa</name>
    <name type="common">Bark spider</name>
    <name type="synonym">Caerostris bankana</name>
    <dbReference type="NCBI Taxonomy" id="172846"/>
    <lineage>
        <taxon>Eukaryota</taxon>
        <taxon>Metazoa</taxon>
        <taxon>Ecdysozoa</taxon>
        <taxon>Arthropoda</taxon>
        <taxon>Chelicerata</taxon>
        <taxon>Arachnida</taxon>
        <taxon>Araneae</taxon>
        <taxon>Araneomorphae</taxon>
        <taxon>Entelegynae</taxon>
        <taxon>Araneoidea</taxon>
        <taxon>Araneidae</taxon>
        <taxon>Caerostris</taxon>
    </lineage>
</organism>
<keyword evidence="3" id="KW-1185">Reference proteome</keyword>
<keyword evidence="1" id="KW-0812">Transmembrane</keyword>
<name>A0AAV4PMY3_CAEEX</name>
<protein>
    <submittedName>
        <fullName evidence="2">Vesicular acetylcholine transporter</fullName>
    </submittedName>
</protein>